<comment type="caution">
    <text evidence="1">The sequence shown here is derived from an EMBL/GenBank/DDBJ whole genome shotgun (WGS) entry which is preliminary data.</text>
</comment>
<dbReference type="AlphaFoldDB" id="A0A8T3BYB5"/>
<organism evidence="1 2">
    <name type="scientific">Dendrobium nobile</name>
    <name type="common">Orchid</name>
    <dbReference type="NCBI Taxonomy" id="94219"/>
    <lineage>
        <taxon>Eukaryota</taxon>
        <taxon>Viridiplantae</taxon>
        <taxon>Streptophyta</taxon>
        <taxon>Embryophyta</taxon>
        <taxon>Tracheophyta</taxon>
        <taxon>Spermatophyta</taxon>
        <taxon>Magnoliopsida</taxon>
        <taxon>Liliopsida</taxon>
        <taxon>Asparagales</taxon>
        <taxon>Orchidaceae</taxon>
        <taxon>Epidendroideae</taxon>
        <taxon>Malaxideae</taxon>
        <taxon>Dendrobiinae</taxon>
        <taxon>Dendrobium</taxon>
    </lineage>
</organism>
<name>A0A8T3BYB5_DENNO</name>
<proteinExistence type="predicted"/>
<gene>
    <name evidence="1" type="ORF">KFK09_007959</name>
</gene>
<evidence type="ECO:0000313" key="2">
    <source>
        <dbReference type="Proteomes" id="UP000829196"/>
    </source>
</evidence>
<evidence type="ECO:0000313" key="1">
    <source>
        <dbReference type="EMBL" id="KAI0520483.1"/>
    </source>
</evidence>
<dbReference type="Proteomes" id="UP000829196">
    <property type="component" value="Unassembled WGS sequence"/>
</dbReference>
<accession>A0A8T3BYB5</accession>
<reference evidence="1" key="1">
    <citation type="journal article" date="2022" name="Front. Genet.">
        <title>Chromosome-Scale Assembly of the Dendrobium nobile Genome Provides Insights Into the Molecular Mechanism of the Biosynthesis of the Medicinal Active Ingredient of Dendrobium.</title>
        <authorList>
            <person name="Xu Q."/>
            <person name="Niu S.-C."/>
            <person name="Li K.-L."/>
            <person name="Zheng P.-J."/>
            <person name="Zhang X.-J."/>
            <person name="Jia Y."/>
            <person name="Liu Y."/>
            <person name="Niu Y.-X."/>
            <person name="Yu L.-H."/>
            <person name="Chen D.-F."/>
            <person name="Zhang G.-Q."/>
        </authorList>
    </citation>
    <scope>NUCLEOTIDE SEQUENCE</scope>
    <source>
        <tissue evidence="1">Leaf</tissue>
    </source>
</reference>
<keyword evidence="2" id="KW-1185">Reference proteome</keyword>
<protein>
    <submittedName>
        <fullName evidence="1">Uncharacterized protein</fullName>
    </submittedName>
</protein>
<dbReference type="EMBL" id="JAGYWB010000006">
    <property type="protein sequence ID" value="KAI0520483.1"/>
    <property type="molecule type" value="Genomic_DNA"/>
</dbReference>
<sequence length="147" mass="16337">MFTLMLTVLASFMAFSNINLLSSVASFTTIVLVGADYSGLTLPFFIGDISIEDTKADARNIIFTSKQREIQSAGAAGFRRGVEAKERLRKIRKRMRRGKGASLRRCSRTLAKSTVYSSSSSATIATRIIFAKPNPRRNLFSNDRDFL</sequence>